<proteinExistence type="predicted"/>
<organism evidence="22 23">
    <name type="scientific">Cucumis melo</name>
    <name type="common">Muskmelon</name>
    <dbReference type="NCBI Taxonomy" id="3656"/>
    <lineage>
        <taxon>Eukaryota</taxon>
        <taxon>Viridiplantae</taxon>
        <taxon>Streptophyta</taxon>
        <taxon>Embryophyta</taxon>
        <taxon>Tracheophyta</taxon>
        <taxon>Spermatophyta</taxon>
        <taxon>Magnoliopsida</taxon>
        <taxon>eudicotyledons</taxon>
        <taxon>Gunneridae</taxon>
        <taxon>Pentapetalae</taxon>
        <taxon>rosids</taxon>
        <taxon>fabids</taxon>
        <taxon>Cucurbitales</taxon>
        <taxon>Cucurbitaceae</taxon>
        <taxon>Benincaseae</taxon>
        <taxon>Cucumis</taxon>
    </lineage>
</organism>
<dbReference type="SMART" id="SM00220">
    <property type="entry name" value="S_TKc"/>
    <property type="match status" value="1"/>
</dbReference>
<evidence type="ECO:0000256" key="13">
    <source>
        <dbReference type="ARBA" id="ARBA00022989"/>
    </source>
</evidence>
<dbReference type="FunFam" id="2.60.120.430:FF:000004">
    <property type="entry name" value="Putative leucine-rich repeat receptor-like serine/threonine-protein kinase"/>
    <property type="match status" value="1"/>
</dbReference>
<comment type="catalytic activity">
    <reaction evidence="18">
        <text>L-seryl-[protein] + ATP = O-phospho-L-seryl-[protein] + ADP + H(+)</text>
        <dbReference type="Rhea" id="RHEA:17989"/>
        <dbReference type="Rhea" id="RHEA-COMP:9863"/>
        <dbReference type="Rhea" id="RHEA-COMP:11604"/>
        <dbReference type="ChEBI" id="CHEBI:15378"/>
        <dbReference type="ChEBI" id="CHEBI:29999"/>
        <dbReference type="ChEBI" id="CHEBI:30616"/>
        <dbReference type="ChEBI" id="CHEBI:83421"/>
        <dbReference type="ChEBI" id="CHEBI:456216"/>
        <dbReference type="EC" id="2.7.11.1"/>
    </reaction>
</comment>
<dbReference type="InterPro" id="IPR032675">
    <property type="entry name" value="LRR_dom_sf"/>
</dbReference>
<evidence type="ECO:0000256" key="2">
    <source>
        <dbReference type="ARBA" id="ARBA00012513"/>
    </source>
</evidence>
<dbReference type="FunFam" id="3.30.200.20:FF:000217">
    <property type="entry name" value="probable LRR receptor-like serine/threonine-protein kinase At1g53430"/>
    <property type="match status" value="1"/>
</dbReference>
<keyword evidence="13 20" id="KW-1133">Transmembrane helix</keyword>
<dbReference type="PANTHER" id="PTHR48006:SF72">
    <property type="entry name" value="LRR RECEPTOR-LIKE SERINE_THREONINE-PROTEIN KINASE RFK1-RELATED"/>
    <property type="match status" value="1"/>
</dbReference>
<dbReference type="InterPro" id="IPR021720">
    <property type="entry name" value="Malectin_dom"/>
</dbReference>
<evidence type="ECO:0000256" key="20">
    <source>
        <dbReference type="SAM" id="Phobius"/>
    </source>
</evidence>
<evidence type="ECO:0000256" key="15">
    <source>
        <dbReference type="ARBA" id="ARBA00023170"/>
    </source>
</evidence>
<name>A0A1S3B8G9_CUCME</name>
<evidence type="ECO:0000256" key="4">
    <source>
        <dbReference type="ARBA" id="ARBA00022553"/>
    </source>
</evidence>
<dbReference type="FunFam" id="3.80.10.10:FF:000433">
    <property type="entry name" value="Putative LRR receptor-like serine/threonine-protein kinase isoform A"/>
    <property type="match status" value="1"/>
</dbReference>
<keyword evidence="12" id="KW-0067">ATP-binding</keyword>
<evidence type="ECO:0000256" key="7">
    <source>
        <dbReference type="ARBA" id="ARBA00022692"/>
    </source>
</evidence>
<dbReference type="PROSITE" id="PS00108">
    <property type="entry name" value="PROTEIN_KINASE_ST"/>
    <property type="match status" value="1"/>
</dbReference>
<evidence type="ECO:0000256" key="12">
    <source>
        <dbReference type="ARBA" id="ARBA00022840"/>
    </source>
</evidence>
<keyword evidence="10" id="KW-0547">Nucleotide-binding</keyword>
<evidence type="ECO:0000256" key="17">
    <source>
        <dbReference type="ARBA" id="ARBA00047899"/>
    </source>
</evidence>
<dbReference type="InterPro" id="IPR008271">
    <property type="entry name" value="Ser/Thr_kinase_AS"/>
</dbReference>
<dbReference type="SUPFAM" id="SSF52058">
    <property type="entry name" value="L domain-like"/>
    <property type="match status" value="1"/>
</dbReference>
<keyword evidence="6" id="KW-0808">Transferase</keyword>
<dbReference type="SUPFAM" id="SSF56112">
    <property type="entry name" value="Protein kinase-like (PK-like)"/>
    <property type="match status" value="1"/>
</dbReference>
<keyword evidence="22" id="KW-1185">Reference proteome</keyword>
<dbReference type="GO" id="GO:0005524">
    <property type="term" value="F:ATP binding"/>
    <property type="evidence" value="ECO:0007669"/>
    <property type="project" value="UniProtKB-KW"/>
</dbReference>
<keyword evidence="3" id="KW-0723">Serine/threonine-protein kinase</keyword>
<feature type="domain" description="Protein kinase" evidence="21">
    <location>
        <begin position="587"/>
        <end position="862"/>
    </location>
</feature>
<dbReference type="GO" id="GO:0004674">
    <property type="term" value="F:protein serine/threonine kinase activity"/>
    <property type="evidence" value="ECO:0007669"/>
    <property type="project" value="UniProtKB-KW"/>
</dbReference>
<dbReference type="FunFam" id="3.80.10.10:FF:000874">
    <property type="entry name" value="Probable LRR receptor-like serine/threonine-protein kinase RFK1"/>
    <property type="match status" value="1"/>
</dbReference>
<feature type="region of interest" description="Disordered" evidence="19">
    <location>
        <begin position="885"/>
        <end position="931"/>
    </location>
</feature>
<keyword evidence="4" id="KW-0597">Phosphoprotein</keyword>
<dbReference type="InterPro" id="IPR001245">
    <property type="entry name" value="Ser-Thr/Tyr_kinase_cat_dom"/>
</dbReference>
<dbReference type="Pfam" id="PF13855">
    <property type="entry name" value="LRR_8"/>
    <property type="match status" value="1"/>
</dbReference>
<evidence type="ECO:0000256" key="16">
    <source>
        <dbReference type="ARBA" id="ARBA00023180"/>
    </source>
</evidence>
<dbReference type="GeneID" id="103487181"/>
<keyword evidence="11" id="KW-0418">Kinase</keyword>
<dbReference type="Gene3D" id="1.10.510.10">
    <property type="entry name" value="Transferase(Phosphotransferase) domain 1"/>
    <property type="match status" value="1"/>
</dbReference>
<dbReference type="FunFam" id="1.10.510.10:FF:000044">
    <property type="entry name" value="Putative LRR receptor-like serine/threonine-protein kinase"/>
    <property type="match status" value="1"/>
</dbReference>
<comment type="subcellular location">
    <subcellularLocation>
        <location evidence="1">Membrane</location>
        <topology evidence="1">Single-pass type I membrane protein</topology>
    </subcellularLocation>
</comment>
<evidence type="ECO:0000256" key="14">
    <source>
        <dbReference type="ARBA" id="ARBA00023136"/>
    </source>
</evidence>
<evidence type="ECO:0000256" key="6">
    <source>
        <dbReference type="ARBA" id="ARBA00022679"/>
    </source>
</evidence>
<keyword evidence="7 20" id="KW-0812">Transmembrane</keyword>
<dbReference type="Gene3D" id="3.30.200.20">
    <property type="entry name" value="Phosphorylase Kinase, domain 1"/>
    <property type="match status" value="1"/>
</dbReference>
<gene>
    <name evidence="23" type="primary">LOC103487181</name>
</gene>
<dbReference type="EC" id="2.7.11.1" evidence="2"/>
<feature type="transmembrane region" description="Helical" evidence="20">
    <location>
        <begin position="525"/>
        <end position="549"/>
    </location>
</feature>
<evidence type="ECO:0000256" key="9">
    <source>
        <dbReference type="ARBA" id="ARBA00022737"/>
    </source>
</evidence>
<dbReference type="Pfam" id="PF11721">
    <property type="entry name" value="Malectin"/>
    <property type="match status" value="1"/>
</dbReference>
<keyword evidence="5" id="KW-0433">Leucine-rich repeat</keyword>
<keyword evidence="16" id="KW-0325">Glycoprotein</keyword>
<evidence type="ECO:0000256" key="5">
    <source>
        <dbReference type="ARBA" id="ARBA00022614"/>
    </source>
</evidence>
<feature type="compositionally biased region" description="Polar residues" evidence="19">
    <location>
        <begin position="903"/>
        <end position="931"/>
    </location>
</feature>
<dbReference type="Pfam" id="PF07714">
    <property type="entry name" value="PK_Tyr_Ser-Thr"/>
    <property type="match status" value="1"/>
</dbReference>
<dbReference type="GO" id="GO:0016020">
    <property type="term" value="C:membrane"/>
    <property type="evidence" value="ECO:0007669"/>
    <property type="project" value="UniProtKB-SubCell"/>
</dbReference>
<evidence type="ECO:0000256" key="8">
    <source>
        <dbReference type="ARBA" id="ARBA00022729"/>
    </source>
</evidence>
<evidence type="ECO:0000313" key="22">
    <source>
        <dbReference type="Proteomes" id="UP001652600"/>
    </source>
</evidence>
<evidence type="ECO:0000256" key="18">
    <source>
        <dbReference type="ARBA" id="ARBA00048679"/>
    </source>
</evidence>
<dbReference type="Gene3D" id="2.60.120.430">
    <property type="entry name" value="Galactose-binding lectin"/>
    <property type="match status" value="1"/>
</dbReference>
<dbReference type="SMR" id="A0A1S3B8G9"/>
<evidence type="ECO:0000259" key="21">
    <source>
        <dbReference type="PROSITE" id="PS50011"/>
    </source>
</evidence>
<dbReference type="Gene3D" id="3.80.10.10">
    <property type="entry name" value="Ribonuclease Inhibitor"/>
    <property type="match status" value="3"/>
</dbReference>
<sequence length="931" mass="104141">MSELKNHNLPGVLPPEILKLPYLQVVDFAYNYLHGNIPQEWASTRLTTISLLVNRLSGEISDALGNITTLTSLNLEGNQFNGAIPSQLGRLSNLQYLLLSSNQLTGTIPTTFAGLKNLTDFRINDNNLNGSIPEFIKNWTLLKRLELHASGLQGPIPPKISLLRNLQELRISDINGPKQDFPELTNMTGMVRLVLRNCNIAGKVPSYLWTLPVMEMLDVSFNQLTGEIPEDINMERIRFLFLTSNMLSGNLPESILKDGTNVDLSYNNLTWQGPEHHACRKNLNMNLNLFRSSSTSNTLQESLPCLKDSICSKYSKCWFVNSGGNDLTMEVNNRNILYNGDADVEGGTAKFYIDRDSYWGLSSTGDFMDDFDYQNTRYTLSLPSSNLSELYSTARRSPITLTYFHHCLDNGNYSVTLHFAELQFTNDKTYTSLGRRKFDIYIQDRLVLENFDIDEKAGGAQKPTEMQFTNISVVNHVLEIRFYWAGKGTTRIPDRGVYGPLISAISVYSDLKYCSIRESSKKKTVALVVGITVGSLCLATIIIVGLLWWKGSIRAIRRSKGGTDLAGIEVQTGIFTLKQIKAATNHFDSCNKIGEGGFGPVYKGQLVDGTIVAIKQLSSKSRQGNREFLNEIGMISCLQHPNLVKLHGCCIEGDQLLLVYEYLENNSLARALFGPDRSRLNLGWPTRLRICIGIAKGLAYLHEESSLKIVHRDIKATNVLLDGELNPKISDFGLAKLDDEEKTHITTRVAGTIGYMAPEYALWGYLTYKADVYSFGVVALEIISGRSNNDYVPSETCVCLLDWACHLQQSGNLMELVDEKLRSEIDTKEAENVVKIALLCTNASPSIRPAMSEVVNMLEGRMKIPDLIPEPSSYNEDLRFKAMRDMRRQQQHSQSLSESQTQNSTMQTCESSSTSGNEFYNINPKSRSSTT</sequence>
<dbReference type="CDD" id="cd14066">
    <property type="entry name" value="STKc_IRAK"/>
    <property type="match status" value="1"/>
</dbReference>
<reference evidence="23" key="1">
    <citation type="submission" date="2025-08" db="UniProtKB">
        <authorList>
            <consortium name="RefSeq"/>
        </authorList>
    </citation>
    <scope>IDENTIFICATION</scope>
    <source>
        <tissue evidence="23">Stem</tissue>
    </source>
</reference>
<dbReference type="PROSITE" id="PS50011">
    <property type="entry name" value="PROTEIN_KINASE_DOM"/>
    <property type="match status" value="1"/>
</dbReference>
<keyword evidence="8" id="KW-0732">Signal</keyword>
<keyword evidence="14 20" id="KW-0472">Membrane</keyword>
<keyword evidence="15" id="KW-0675">Receptor</keyword>
<comment type="catalytic activity">
    <reaction evidence="17">
        <text>L-threonyl-[protein] + ATP = O-phospho-L-threonyl-[protein] + ADP + H(+)</text>
        <dbReference type="Rhea" id="RHEA:46608"/>
        <dbReference type="Rhea" id="RHEA-COMP:11060"/>
        <dbReference type="Rhea" id="RHEA-COMP:11605"/>
        <dbReference type="ChEBI" id="CHEBI:15378"/>
        <dbReference type="ChEBI" id="CHEBI:30013"/>
        <dbReference type="ChEBI" id="CHEBI:30616"/>
        <dbReference type="ChEBI" id="CHEBI:61977"/>
        <dbReference type="ChEBI" id="CHEBI:456216"/>
        <dbReference type="EC" id="2.7.11.1"/>
    </reaction>
</comment>
<accession>A0A1S3B8G9</accession>
<keyword evidence="9" id="KW-0677">Repeat</keyword>
<evidence type="ECO:0000256" key="3">
    <source>
        <dbReference type="ARBA" id="ARBA00022527"/>
    </source>
</evidence>
<evidence type="ECO:0000256" key="11">
    <source>
        <dbReference type="ARBA" id="ARBA00022777"/>
    </source>
</evidence>
<dbReference type="AlphaFoldDB" id="A0A1S3B8G9"/>
<evidence type="ECO:0000256" key="19">
    <source>
        <dbReference type="SAM" id="MobiDB-lite"/>
    </source>
</evidence>
<evidence type="ECO:0000256" key="10">
    <source>
        <dbReference type="ARBA" id="ARBA00022741"/>
    </source>
</evidence>
<evidence type="ECO:0000313" key="23">
    <source>
        <dbReference type="RefSeq" id="XP_008443633.1"/>
    </source>
</evidence>
<protein>
    <recommendedName>
        <fullName evidence="2">non-specific serine/threonine protein kinase</fullName>
        <ecNumber evidence="2">2.7.11.1</ecNumber>
    </recommendedName>
</protein>
<dbReference type="Proteomes" id="UP001652600">
    <property type="component" value="Chromosome 12"/>
</dbReference>
<dbReference type="RefSeq" id="XP_008443633.1">
    <property type="nucleotide sequence ID" value="XM_008445411.3"/>
</dbReference>
<feature type="compositionally biased region" description="Low complexity" evidence="19">
    <location>
        <begin position="891"/>
        <end position="902"/>
    </location>
</feature>
<dbReference type="PANTHER" id="PTHR48006">
    <property type="entry name" value="LEUCINE-RICH REPEAT-CONTAINING PROTEIN DDB_G0281931-RELATED"/>
    <property type="match status" value="1"/>
</dbReference>
<dbReference type="InterPro" id="IPR011009">
    <property type="entry name" value="Kinase-like_dom_sf"/>
</dbReference>
<dbReference type="InterPro" id="IPR051824">
    <property type="entry name" value="LRR_Rcpt-Like_S/T_Kinase"/>
</dbReference>
<dbReference type="InterPro" id="IPR000719">
    <property type="entry name" value="Prot_kinase_dom"/>
</dbReference>
<evidence type="ECO:0000256" key="1">
    <source>
        <dbReference type="ARBA" id="ARBA00004479"/>
    </source>
</evidence>
<dbReference type="InterPro" id="IPR001611">
    <property type="entry name" value="Leu-rich_rpt"/>
</dbReference>